<reference evidence="1 2" key="1">
    <citation type="journal article" date="2020" name="Fungal Divers.">
        <title>Resolving the Mortierellaceae phylogeny through synthesis of multi-gene phylogenetics and phylogenomics.</title>
        <authorList>
            <person name="Vandepol N."/>
            <person name="Liber J."/>
            <person name="Desiro A."/>
            <person name="Na H."/>
            <person name="Kennedy M."/>
            <person name="Barry K."/>
            <person name="Grigoriev I.V."/>
            <person name="Miller A.N."/>
            <person name="O'Donnell K."/>
            <person name="Stajich J.E."/>
            <person name="Bonito G."/>
        </authorList>
    </citation>
    <scope>NUCLEOTIDE SEQUENCE [LARGE SCALE GENOMIC DNA]</scope>
    <source>
        <strain evidence="1 2">AD045</strain>
    </source>
</reference>
<organism evidence="1 2">
    <name type="scientific">Linnemannia gamsii</name>
    <dbReference type="NCBI Taxonomy" id="64522"/>
    <lineage>
        <taxon>Eukaryota</taxon>
        <taxon>Fungi</taxon>
        <taxon>Fungi incertae sedis</taxon>
        <taxon>Mucoromycota</taxon>
        <taxon>Mortierellomycotina</taxon>
        <taxon>Mortierellomycetes</taxon>
        <taxon>Mortierellales</taxon>
        <taxon>Mortierellaceae</taxon>
        <taxon>Linnemannia</taxon>
    </lineage>
</organism>
<dbReference type="EMBL" id="JAAAIM010001822">
    <property type="protein sequence ID" value="KAG0275639.1"/>
    <property type="molecule type" value="Genomic_DNA"/>
</dbReference>
<comment type="caution">
    <text evidence="1">The sequence shown here is derived from an EMBL/GenBank/DDBJ whole genome shotgun (WGS) entry which is preliminary data.</text>
</comment>
<dbReference type="Proteomes" id="UP001194696">
    <property type="component" value="Unassembled WGS sequence"/>
</dbReference>
<dbReference type="InterPro" id="IPR012337">
    <property type="entry name" value="RNaseH-like_sf"/>
</dbReference>
<dbReference type="SUPFAM" id="SSF53098">
    <property type="entry name" value="Ribonuclease H-like"/>
    <property type="match status" value="1"/>
</dbReference>
<protein>
    <recommendedName>
        <fullName evidence="3">DUF659 domain-containing protein</fullName>
    </recommendedName>
</protein>
<name>A0ABQ7JIY9_9FUNG</name>
<evidence type="ECO:0008006" key="3">
    <source>
        <dbReference type="Google" id="ProtNLM"/>
    </source>
</evidence>
<evidence type="ECO:0000313" key="2">
    <source>
        <dbReference type="Proteomes" id="UP001194696"/>
    </source>
</evidence>
<keyword evidence="2" id="KW-1185">Reference proteome</keyword>
<proteinExistence type="predicted"/>
<accession>A0ABQ7JIY9</accession>
<evidence type="ECO:0000313" key="1">
    <source>
        <dbReference type="EMBL" id="KAG0275639.1"/>
    </source>
</evidence>
<gene>
    <name evidence="1" type="ORF">BGZ96_003716</name>
</gene>
<sequence length="88" mass="10165">MSRMVLGMEEIHEAKQTWDVLLKYLNKVLAFWNLEDKVVAATTDQGSNIKKCMSVFKESGTTWMPCASHCIQLHINKYEDQLLMAWEG</sequence>